<comment type="catalytic activity">
    <reaction evidence="15">
        <text>an adenylyl-uridine-RNA = a 3'-end 2',3'-cyclophospho-AMP-RNA + a 5'-end dephospho-uridine-RNA</text>
        <dbReference type="Rhea" id="RHEA:81383"/>
        <dbReference type="Rhea" id="RHEA-COMP:17356"/>
        <dbReference type="Rhea" id="RHEA-COMP:19675"/>
        <dbReference type="Rhea" id="RHEA-COMP:19676"/>
        <dbReference type="ChEBI" id="CHEBI:173224"/>
        <dbReference type="ChEBI" id="CHEBI:231879"/>
        <dbReference type="ChEBI" id="CHEBI:231881"/>
    </reaction>
    <physiologicalReaction direction="left-to-right" evidence="15">
        <dbReference type="Rhea" id="RHEA:81384"/>
    </physiologicalReaction>
</comment>
<evidence type="ECO:0000256" key="11">
    <source>
        <dbReference type="ARBA" id="ARBA00023180"/>
    </source>
</evidence>
<keyword evidence="6" id="KW-0540">Nuclease</keyword>
<evidence type="ECO:0000256" key="12">
    <source>
        <dbReference type="ARBA" id="ARBA00023228"/>
    </source>
</evidence>
<evidence type="ECO:0000256" key="10">
    <source>
        <dbReference type="ARBA" id="ARBA00023157"/>
    </source>
</evidence>
<dbReference type="GeneTree" id="ENSGT00640000091563"/>
<keyword evidence="13" id="KW-0456">Lyase</keyword>
<dbReference type="GO" id="GO:0003723">
    <property type="term" value="F:RNA binding"/>
    <property type="evidence" value="ECO:0007669"/>
    <property type="project" value="InterPro"/>
</dbReference>
<feature type="chain" id="PRO_5014439816" evidence="18">
    <location>
        <begin position="25"/>
        <end position="233"/>
    </location>
</feature>
<keyword evidence="8" id="KW-0378">Hydrolase</keyword>
<dbReference type="SUPFAM" id="SSF55895">
    <property type="entry name" value="Ribonuclease Rh-like"/>
    <property type="match status" value="1"/>
</dbReference>
<keyword evidence="20" id="KW-1185">Reference proteome</keyword>
<name>A0A2K6C847_MACNE</name>
<evidence type="ECO:0000256" key="14">
    <source>
        <dbReference type="ARBA" id="ARBA00051280"/>
    </source>
</evidence>
<evidence type="ECO:0000256" key="6">
    <source>
        <dbReference type="ARBA" id="ARBA00022722"/>
    </source>
</evidence>
<evidence type="ECO:0000256" key="7">
    <source>
        <dbReference type="ARBA" id="ARBA00022759"/>
    </source>
</evidence>
<evidence type="ECO:0000256" key="3">
    <source>
        <dbReference type="ARBA" id="ARBA00004613"/>
    </source>
</evidence>
<keyword evidence="18" id="KW-0732">Signal</keyword>
<dbReference type="PANTHER" id="PTHR11240">
    <property type="entry name" value="RIBONUCLEASE T2"/>
    <property type="match status" value="1"/>
</dbReference>
<evidence type="ECO:0000313" key="19">
    <source>
        <dbReference type="Ensembl" id="ENSMNEP00000019829.1"/>
    </source>
</evidence>
<comment type="catalytic activity">
    <reaction evidence="14">
        <text>a guanylyl-uridine-RNA = a 3'-end 2',3'-cyclophospho-GMP-RNA + a 5'-end dephospho-uridine-RNA</text>
        <dbReference type="Rhea" id="RHEA:81323"/>
        <dbReference type="Rhea" id="RHEA-COMP:17356"/>
        <dbReference type="Rhea" id="RHEA-COMP:19658"/>
        <dbReference type="Rhea" id="RHEA-COMP:19659"/>
        <dbReference type="ChEBI" id="CHEBI:173224"/>
        <dbReference type="ChEBI" id="CHEBI:231849"/>
        <dbReference type="ChEBI" id="CHEBI:231850"/>
    </reaction>
</comment>
<proteinExistence type="inferred from homology"/>
<evidence type="ECO:0000256" key="1">
    <source>
        <dbReference type="ARBA" id="ARBA00004227"/>
    </source>
</evidence>
<organism evidence="19 20">
    <name type="scientific">Macaca nemestrina</name>
    <name type="common">Pig-tailed macaque</name>
    <dbReference type="NCBI Taxonomy" id="9545"/>
    <lineage>
        <taxon>Eukaryota</taxon>
        <taxon>Metazoa</taxon>
        <taxon>Chordata</taxon>
        <taxon>Craniata</taxon>
        <taxon>Vertebrata</taxon>
        <taxon>Euteleostomi</taxon>
        <taxon>Mammalia</taxon>
        <taxon>Eutheria</taxon>
        <taxon>Euarchontoglires</taxon>
        <taxon>Primates</taxon>
        <taxon>Haplorrhini</taxon>
        <taxon>Catarrhini</taxon>
        <taxon>Cercopithecidae</taxon>
        <taxon>Cercopithecinae</taxon>
        <taxon>Macaca</taxon>
    </lineage>
</organism>
<protein>
    <submittedName>
        <fullName evidence="19">Ribonuclease T2</fullName>
    </submittedName>
</protein>
<evidence type="ECO:0000256" key="8">
    <source>
        <dbReference type="ARBA" id="ARBA00022801"/>
    </source>
</evidence>
<evidence type="ECO:0000256" key="5">
    <source>
        <dbReference type="ARBA" id="ARBA00022525"/>
    </source>
</evidence>
<dbReference type="GO" id="GO:0043202">
    <property type="term" value="C:lysosomal lumen"/>
    <property type="evidence" value="ECO:0007669"/>
    <property type="project" value="UniProtKB-SubCell"/>
</dbReference>
<dbReference type="InterPro" id="IPR036430">
    <property type="entry name" value="RNase_T2-like_sf"/>
</dbReference>
<keyword evidence="10" id="KW-1015">Disulfide bond</keyword>
<dbReference type="GO" id="GO:0005576">
    <property type="term" value="C:extracellular region"/>
    <property type="evidence" value="ECO:0007669"/>
    <property type="project" value="UniProtKB-SubCell"/>
</dbReference>
<keyword evidence="11" id="KW-0325">Glycoprotein</keyword>
<keyword evidence="5" id="KW-0964">Secreted</keyword>
<evidence type="ECO:0000256" key="13">
    <source>
        <dbReference type="ARBA" id="ARBA00023239"/>
    </source>
</evidence>
<dbReference type="Ensembl" id="ENSMNET00000044071.1">
    <property type="protein sequence ID" value="ENSMNEP00000019829.1"/>
    <property type="gene ID" value="ENSMNEG00000033732.1"/>
</dbReference>
<dbReference type="InterPro" id="IPR001568">
    <property type="entry name" value="RNase_T2-like"/>
</dbReference>
<dbReference type="Pfam" id="PF00445">
    <property type="entry name" value="Ribonuclease_T2"/>
    <property type="match status" value="1"/>
</dbReference>
<comment type="function">
    <text evidence="16">Ribonuclease that plays an essential role in innate immune response by recognizing and degrading RNAs from microbial pathogens that are subsequently sensed by TLR8. Cleaves preferentially single-stranded RNA molecules between purine and uridine residues, which critically contributes to the supply of catabolic uridine and the generation of purine-2',3'-cyclophosphate-terminated oligoribonucleotides. In turn, RNase T2 degradation products promote the RNA-dependent activation of TLR8. In plasmacytoid dendritic cells, it cooperates with PLD3 or PLD4 5'-&gt;3' exonucleases to process RNA fragments and release 2',3'-cyclic guanosine monophosphate (2',3'-cGMP), a potent stimulatory ligand for TLR7. Also plays a key role in degradation of mitochondrial RNA and processing of non-coding RNA imported from the cytosol into mitochondria. Participates as well in degradation of mitochondrion-associated cytosolic rRNAs.</text>
</comment>
<feature type="signal peptide" evidence="18">
    <location>
        <begin position="1"/>
        <end position="24"/>
    </location>
</feature>
<reference evidence="19" key="2">
    <citation type="submission" date="2025-09" db="UniProtKB">
        <authorList>
            <consortium name="Ensembl"/>
        </authorList>
    </citation>
    <scope>IDENTIFICATION</scope>
</reference>
<evidence type="ECO:0000313" key="20">
    <source>
        <dbReference type="Proteomes" id="UP000233120"/>
    </source>
</evidence>
<dbReference type="Gene3D" id="3.90.730.10">
    <property type="entry name" value="Ribonuclease T2-like"/>
    <property type="match status" value="1"/>
</dbReference>
<evidence type="ECO:0000256" key="18">
    <source>
        <dbReference type="SAM" id="SignalP"/>
    </source>
</evidence>
<keyword evidence="12" id="KW-0458">Lysosome</keyword>
<reference evidence="19" key="1">
    <citation type="submission" date="2025-08" db="UniProtKB">
        <authorList>
            <consortium name="Ensembl"/>
        </authorList>
    </citation>
    <scope>IDENTIFICATION</scope>
</reference>
<keyword evidence="9" id="KW-0256">Endoplasmic reticulum</keyword>
<dbReference type="FunFam" id="3.90.730.10:FF:000001">
    <property type="entry name" value="Ribonuclease T2"/>
    <property type="match status" value="1"/>
</dbReference>
<dbReference type="Proteomes" id="UP000233120">
    <property type="component" value="Unassembled WGS sequence"/>
</dbReference>
<dbReference type="AlphaFoldDB" id="A0A2K6C847"/>
<keyword evidence="7" id="KW-0255">Endonuclease</keyword>
<accession>A0A2K6C847</accession>
<evidence type="ECO:0000256" key="4">
    <source>
        <dbReference type="ARBA" id="ARBA00007469"/>
    </source>
</evidence>
<comment type="similarity">
    <text evidence="4 17">Belongs to the RNase T2 family.</text>
</comment>
<dbReference type="GO" id="GO:0016787">
    <property type="term" value="F:hydrolase activity"/>
    <property type="evidence" value="ECO:0007669"/>
    <property type="project" value="UniProtKB-KW"/>
</dbReference>
<sequence length="233" mass="26667">MRPAALRGALLGCLYLALLCLGGADKRLRDNHEWKKLIMVQHWPETVCEVSVSALTDPPITDTIHGLWPDKSEGCNRSWPFNLEEIKWRFFSNPHRKHEWEKHGTCAAQVDALNSQKKYFGRSLELYRELDLNRSFLLKFNVADFKDALARVYGVIPKIQCLPPSQDEEVQTVGQIELCLTKQDQQLQNCTEPGEQLSPKQKAWLADGDTESRGLRVCEDGPVFYPPPKKIKH</sequence>
<evidence type="ECO:0000256" key="17">
    <source>
        <dbReference type="RuleBase" id="RU004328"/>
    </source>
</evidence>
<dbReference type="Bgee" id="ENSMNEG00000033732">
    <property type="expression patterns" value="Expressed in spleen and 12 other cell types or tissues"/>
</dbReference>
<evidence type="ECO:0000256" key="16">
    <source>
        <dbReference type="ARBA" id="ARBA00054894"/>
    </source>
</evidence>
<dbReference type="GO" id="GO:0006401">
    <property type="term" value="P:RNA catabolic process"/>
    <property type="evidence" value="ECO:0007669"/>
    <property type="project" value="TreeGrafter"/>
</dbReference>
<evidence type="ECO:0000256" key="15">
    <source>
        <dbReference type="ARBA" id="ARBA00052670"/>
    </source>
</evidence>
<gene>
    <name evidence="19" type="primary">RNASET2</name>
</gene>
<dbReference type="GO" id="GO:0033897">
    <property type="term" value="F:ribonuclease T2 activity"/>
    <property type="evidence" value="ECO:0007669"/>
    <property type="project" value="InterPro"/>
</dbReference>
<dbReference type="GO" id="GO:0005788">
    <property type="term" value="C:endoplasmic reticulum lumen"/>
    <property type="evidence" value="ECO:0007669"/>
    <property type="project" value="UniProtKB-SubCell"/>
</dbReference>
<evidence type="ECO:0000256" key="2">
    <source>
        <dbReference type="ARBA" id="ARBA00004319"/>
    </source>
</evidence>
<comment type="subcellular location">
    <subcellularLocation>
        <location evidence="2">Endoplasmic reticulum lumen</location>
    </subcellularLocation>
    <subcellularLocation>
        <location evidence="1">Lysosome lumen</location>
    </subcellularLocation>
    <subcellularLocation>
        <location evidence="3">Secreted</location>
    </subcellularLocation>
</comment>
<evidence type="ECO:0000256" key="9">
    <source>
        <dbReference type="ARBA" id="ARBA00022824"/>
    </source>
</evidence>
<dbReference type="PANTHER" id="PTHR11240:SF22">
    <property type="entry name" value="RIBONUCLEASE T2"/>
    <property type="match status" value="1"/>
</dbReference>